<organism evidence="1 3">
    <name type="scientific">Spinacia oleracea</name>
    <name type="common">Spinach</name>
    <dbReference type="NCBI Taxonomy" id="3562"/>
    <lineage>
        <taxon>Eukaryota</taxon>
        <taxon>Viridiplantae</taxon>
        <taxon>Streptophyta</taxon>
        <taxon>Embryophyta</taxon>
        <taxon>Tracheophyta</taxon>
        <taxon>Spermatophyta</taxon>
        <taxon>Magnoliopsida</taxon>
        <taxon>eudicotyledons</taxon>
        <taxon>Gunneridae</taxon>
        <taxon>Pentapetalae</taxon>
        <taxon>Caryophyllales</taxon>
        <taxon>Chenopodiaceae</taxon>
        <taxon>Chenopodioideae</taxon>
        <taxon>Anserineae</taxon>
        <taxon>Spinacia</taxon>
    </lineage>
</organism>
<proteinExistence type="predicted"/>
<gene>
    <name evidence="2 3" type="primary">LOC110785500</name>
</gene>
<evidence type="ECO:0000313" key="3">
    <source>
        <dbReference type="RefSeq" id="XP_021845640.1"/>
    </source>
</evidence>
<dbReference type="InterPro" id="IPR018616">
    <property type="entry name" value="GUCD1"/>
</dbReference>
<dbReference type="GeneID" id="110785500"/>
<dbReference type="PANTHER" id="PTHR31400">
    <property type="entry name" value="GUANYLYL CYCLASE DOMAIN CONTAINING PROTEIN 1 GUCD1"/>
    <property type="match status" value="1"/>
</dbReference>
<dbReference type="OrthoDB" id="206796at2759"/>
<dbReference type="PANTHER" id="PTHR31400:SF1">
    <property type="entry name" value="PROTEIN GUCD1"/>
    <property type="match status" value="1"/>
</dbReference>
<name>A0A9R0JT64_SPIOL</name>
<dbReference type="Pfam" id="PF09778">
    <property type="entry name" value="Guanylate_cyc_2"/>
    <property type="match status" value="1"/>
</dbReference>
<keyword evidence="1" id="KW-1185">Reference proteome</keyword>
<dbReference type="Proteomes" id="UP000813463">
    <property type="component" value="Chromosome 1"/>
</dbReference>
<sequence length="281" mass="31816">MWPLCVFVNKLLNLEEVAQNSSDCSLSGSCSLKFSSTDEIEHDVMLPRVHFIEVPHVNQLSNWDCGLACVLMVLQTIGINNCSLHTLEKLCGTRSSIWTVDLAYLLQKFSVIFSFFTVTIGANPNFSVESFYKDQLPHDLVRVDMLFQRAIEAGIRIECRSFSLKEVSLLILSGRYVAIALVDQCKLTQSWPEDYHVSDFCGSNLAYTGHYVVICGYDADKDEFGIRDPASSRKYQKISSKHLDEARKSFGTDEDLLLISLHQRYNKEAFPLISNHVNEDP</sequence>
<dbReference type="KEGG" id="soe:110785500"/>
<dbReference type="Gene3D" id="3.90.70.10">
    <property type="entry name" value="Cysteine proteinases"/>
    <property type="match status" value="1"/>
</dbReference>
<evidence type="ECO:0000313" key="1">
    <source>
        <dbReference type="Proteomes" id="UP000813463"/>
    </source>
</evidence>
<protein>
    <submittedName>
        <fullName evidence="2 3">Protein GUCD1 isoform X1</fullName>
    </submittedName>
</protein>
<dbReference type="RefSeq" id="XP_021845639.1">
    <property type="nucleotide sequence ID" value="XM_021989947.1"/>
</dbReference>
<accession>A0A9R0JT64</accession>
<dbReference type="AlphaFoldDB" id="A0A9R0JT64"/>
<reference evidence="1" key="1">
    <citation type="journal article" date="2021" name="Nat. Commun.">
        <title>Genomic analyses provide insights into spinach domestication and the genetic basis of agronomic traits.</title>
        <authorList>
            <person name="Cai X."/>
            <person name="Sun X."/>
            <person name="Xu C."/>
            <person name="Sun H."/>
            <person name="Wang X."/>
            <person name="Ge C."/>
            <person name="Zhang Z."/>
            <person name="Wang Q."/>
            <person name="Fei Z."/>
            <person name="Jiao C."/>
            <person name="Wang Q."/>
        </authorList>
    </citation>
    <scope>NUCLEOTIDE SEQUENCE [LARGE SCALE GENOMIC DNA]</scope>
    <source>
        <strain evidence="1">cv. Varoflay</strain>
    </source>
</reference>
<evidence type="ECO:0000313" key="2">
    <source>
        <dbReference type="RefSeq" id="XP_021845639.1"/>
    </source>
</evidence>
<reference evidence="2 3" key="2">
    <citation type="submission" date="2025-04" db="UniProtKB">
        <authorList>
            <consortium name="RefSeq"/>
        </authorList>
    </citation>
    <scope>IDENTIFICATION</scope>
</reference>
<dbReference type="RefSeq" id="XP_021845640.1">
    <property type="nucleotide sequence ID" value="XM_021989948.1"/>
</dbReference>